<dbReference type="InterPro" id="IPR021109">
    <property type="entry name" value="Peptidase_aspartic_dom_sf"/>
</dbReference>
<dbReference type="InterPro" id="IPR043502">
    <property type="entry name" value="DNA/RNA_pol_sf"/>
</dbReference>
<organism evidence="2 3">
    <name type="scientific">Elysia marginata</name>
    <dbReference type="NCBI Taxonomy" id="1093978"/>
    <lineage>
        <taxon>Eukaryota</taxon>
        <taxon>Metazoa</taxon>
        <taxon>Spiralia</taxon>
        <taxon>Lophotrochozoa</taxon>
        <taxon>Mollusca</taxon>
        <taxon>Gastropoda</taxon>
        <taxon>Heterobranchia</taxon>
        <taxon>Euthyneura</taxon>
        <taxon>Panpulmonata</taxon>
        <taxon>Sacoglossa</taxon>
        <taxon>Placobranchoidea</taxon>
        <taxon>Plakobranchidae</taxon>
        <taxon>Elysia</taxon>
    </lineage>
</organism>
<proteinExistence type="predicted"/>
<dbReference type="Gene3D" id="1.10.150.320">
    <property type="entry name" value="Photosystem II 12 kDa extrinsic protein"/>
    <property type="match status" value="1"/>
</dbReference>
<gene>
    <name evidence="2" type="ORF">ElyMa_004425800</name>
</gene>
<accession>A0AAV4HCY6</accession>
<feature type="compositionally biased region" description="Basic and acidic residues" evidence="1">
    <location>
        <begin position="188"/>
        <end position="199"/>
    </location>
</feature>
<comment type="caution">
    <text evidence="2">The sequence shown here is derived from an EMBL/GenBank/DDBJ whole genome shotgun (WGS) entry which is preliminary data.</text>
</comment>
<keyword evidence="3" id="KW-1185">Reference proteome</keyword>
<protein>
    <submittedName>
        <fullName evidence="2">Retrovirus-related Pol polyprotein from transposon 17.6</fullName>
    </submittedName>
</protein>
<evidence type="ECO:0000313" key="3">
    <source>
        <dbReference type="Proteomes" id="UP000762676"/>
    </source>
</evidence>
<name>A0AAV4HCY6_9GAST</name>
<dbReference type="EMBL" id="BMAT01008923">
    <property type="protein sequence ID" value="GFR95327.1"/>
    <property type="molecule type" value="Genomic_DNA"/>
</dbReference>
<feature type="region of interest" description="Disordered" evidence="1">
    <location>
        <begin position="180"/>
        <end position="199"/>
    </location>
</feature>
<sequence length="678" mass="75673">MAEKASKIDLNTATAEELRTLPGVGPVIADHLIEMRAEKPISAEDLKGIPHFRPSQDFLDRLRPATIGVGEENSHAQLVKNVTDMIDTRHKISEAMTGELNFLDARPKSTVPQVHIGHRIEQPSWYGTGTINETASSSWFLRPDELPYPSDKIGPSAPPFEYNYLLEFYLRHVPSLGHQSGQNVGRSLADRGEGSRQHDRIQDLVKDSPRQMLASLPKSLSYNGKDSWRVFKGKFLTVAECAVWTDRQKRLYLTLCVEGTAAEYLRVLLDKSPDMQFADLMCNMSGRFDRQQLQETAQLQFNNLYQPAGQSLVEWANTVSAAGAEPFRGLPGGYAQSQNVHRFCHGSADKEAGKLEKEPLLIRHVRLMTAGRNQSLHGQVVGPVELEIMGKRFSMPQLHVAPINDDALLGVDFLTKHAARIDLCNGLLSLGECTFSMYKRSPKHSTDTAVQVPQNMVMRSGTTTIFAVQVRTVVPQKDYILEPDRCSVLLASTLCRGGSAPIICAVNLSDADVFVREGHVIGRVSEEVEVVSYSEAPDESKISTNRIPQQLTGLFKSSSEYLNETEAQKLASVLAQYQEVFATSDFDLGTFTAVEHEMNTGDAYPIKQKIRHTPINFIGEEEAHLKKMVQAEVIEPSTSEWASTPFFDKEARWHRQVVCGLQKTEQRHKEGRISITFK</sequence>
<dbReference type="SUPFAM" id="SSF56672">
    <property type="entry name" value="DNA/RNA polymerases"/>
    <property type="match status" value="1"/>
</dbReference>
<dbReference type="Gene3D" id="2.40.70.10">
    <property type="entry name" value="Acid Proteases"/>
    <property type="match status" value="1"/>
</dbReference>
<evidence type="ECO:0000256" key="1">
    <source>
        <dbReference type="SAM" id="MobiDB-lite"/>
    </source>
</evidence>
<dbReference type="Proteomes" id="UP000762676">
    <property type="component" value="Unassembled WGS sequence"/>
</dbReference>
<evidence type="ECO:0000313" key="2">
    <source>
        <dbReference type="EMBL" id="GFR95327.1"/>
    </source>
</evidence>
<dbReference type="SUPFAM" id="SSF47781">
    <property type="entry name" value="RuvA domain 2-like"/>
    <property type="match status" value="1"/>
</dbReference>
<dbReference type="Pfam" id="PF12836">
    <property type="entry name" value="HHH_3"/>
    <property type="match status" value="1"/>
</dbReference>
<dbReference type="InterPro" id="IPR010994">
    <property type="entry name" value="RuvA_2-like"/>
</dbReference>
<dbReference type="Gene3D" id="3.10.10.10">
    <property type="entry name" value="HIV Type 1 Reverse Transcriptase, subunit A, domain 1"/>
    <property type="match status" value="1"/>
</dbReference>
<reference evidence="2 3" key="1">
    <citation type="journal article" date="2021" name="Elife">
        <title>Chloroplast acquisition without the gene transfer in kleptoplastic sea slugs, Plakobranchus ocellatus.</title>
        <authorList>
            <person name="Maeda T."/>
            <person name="Takahashi S."/>
            <person name="Yoshida T."/>
            <person name="Shimamura S."/>
            <person name="Takaki Y."/>
            <person name="Nagai Y."/>
            <person name="Toyoda A."/>
            <person name="Suzuki Y."/>
            <person name="Arimoto A."/>
            <person name="Ishii H."/>
            <person name="Satoh N."/>
            <person name="Nishiyama T."/>
            <person name="Hasebe M."/>
            <person name="Maruyama T."/>
            <person name="Minagawa J."/>
            <person name="Obokata J."/>
            <person name="Shigenobu S."/>
        </authorList>
    </citation>
    <scope>NUCLEOTIDE SEQUENCE [LARGE SCALE GENOMIC DNA]</scope>
</reference>
<dbReference type="AlphaFoldDB" id="A0AAV4HCY6"/>